<keyword evidence="1" id="KW-0732">Signal</keyword>
<accession>A0A0A1TKP2</accession>
<sequence length="334" mass="38031">MPLLKLAWLALATAAAAAIELSVNFTSEYPNDCKTCPYGVCVNKYAVDSQENVTTTCFTNGSTRGDTNIWFYIKQGCYTNEYGFNEYKDGDITEDLKYCGQIPMDIYREPAQVRYLSECKASPYTTDEDVQFYGRDQNITVTCSTKGQELLENDNWYKTVDDCFVRETDLWSPPDRRDLPDCGPRFPVDSQTKRHSLSRRYLICSLVGDEYAPCYTCPKTTCGVTKTYEFNDTVISQCHTDTTTTLPNGTIQEDRWVLTTDWCYVNQTRFWDYPASYSMYTIPVVKTGYQLMIQLGNTNPLALTTTSPIATPGKAMNENHHIFMSCIQGDYLTE</sequence>
<dbReference type="OrthoDB" id="5358886at2759"/>
<name>A0A0A1TKP2_9HYPO</name>
<organism evidence="2 3">
    <name type="scientific">[Torrubiella] hemipterigena</name>
    <dbReference type="NCBI Taxonomy" id="1531966"/>
    <lineage>
        <taxon>Eukaryota</taxon>
        <taxon>Fungi</taxon>
        <taxon>Dikarya</taxon>
        <taxon>Ascomycota</taxon>
        <taxon>Pezizomycotina</taxon>
        <taxon>Sordariomycetes</taxon>
        <taxon>Hypocreomycetidae</taxon>
        <taxon>Hypocreales</taxon>
        <taxon>Clavicipitaceae</taxon>
        <taxon>Clavicipitaceae incertae sedis</taxon>
        <taxon>'Torrubiella' clade</taxon>
    </lineage>
</organism>
<reference evidence="2 3" key="1">
    <citation type="journal article" date="2015" name="Genome Announc.">
        <title>Draft Genome Sequence and Gene Annotation of the Entomopathogenic Fungus Verticillium hemipterigenum.</title>
        <authorList>
            <person name="Horn F."/>
            <person name="Habel A."/>
            <person name="Scharf D.H."/>
            <person name="Dworschak J."/>
            <person name="Brakhage A.A."/>
            <person name="Guthke R."/>
            <person name="Hertweck C."/>
            <person name="Linde J."/>
        </authorList>
    </citation>
    <scope>NUCLEOTIDE SEQUENCE [LARGE SCALE GENOMIC DNA]</scope>
</reference>
<evidence type="ECO:0000313" key="3">
    <source>
        <dbReference type="Proteomes" id="UP000039046"/>
    </source>
</evidence>
<dbReference type="Proteomes" id="UP000039046">
    <property type="component" value="Unassembled WGS sequence"/>
</dbReference>
<proteinExistence type="predicted"/>
<keyword evidence="3" id="KW-1185">Reference proteome</keyword>
<feature type="signal peptide" evidence="1">
    <location>
        <begin position="1"/>
        <end position="18"/>
    </location>
</feature>
<dbReference type="EMBL" id="CDHN01000003">
    <property type="protein sequence ID" value="CEJ91178.1"/>
    <property type="molecule type" value="Genomic_DNA"/>
</dbReference>
<evidence type="ECO:0000256" key="1">
    <source>
        <dbReference type="SAM" id="SignalP"/>
    </source>
</evidence>
<gene>
    <name evidence="2" type="ORF">VHEMI06909</name>
</gene>
<dbReference type="AlphaFoldDB" id="A0A0A1TKP2"/>
<feature type="chain" id="PRO_5001990322" evidence="1">
    <location>
        <begin position="19"/>
        <end position="334"/>
    </location>
</feature>
<evidence type="ECO:0000313" key="2">
    <source>
        <dbReference type="EMBL" id="CEJ91178.1"/>
    </source>
</evidence>
<protein>
    <submittedName>
        <fullName evidence="2">Uncharacterized protein</fullName>
    </submittedName>
</protein>